<keyword evidence="5" id="KW-1185">Reference proteome</keyword>
<accession>A0ABR3XRH5</accession>
<evidence type="ECO:0000256" key="1">
    <source>
        <dbReference type="ARBA" id="ARBA00006484"/>
    </source>
</evidence>
<gene>
    <name evidence="4" type="ORF">Plec18167_004409</name>
</gene>
<dbReference type="EMBL" id="JAVDPF010000012">
    <property type="protein sequence ID" value="KAL1878339.1"/>
    <property type="molecule type" value="Genomic_DNA"/>
</dbReference>
<dbReference type="Gene3D" id="3.40.50.720">
    <property type="entry name" value="NAD(P)-binding Rossmann-like Domain"/>
    <property type="match status" value="1"/>
</dbReference>
<dbReference type="PRINTS" id="PR00081">
    <property type="entry name" value="GDHRDH"/>
</dbReference>
<evidence type="ECO:0000313" key="4">
    <source>
        <dbReference type="EMBL" id="KAL1878339.1"/>
    </source>
</evidence>
<dbReference type="Proteomes" id="UP001583193">
    <property type="component" value="Unassembled WGS sequence"/>
</dbReference>
<evidence type="ECO:0000256" key="3">
    <source>
        <dbReference type="ARBA" id="ARBA00023002"/>
    </source>
</evidence>
<dbReference type="Pfam" id="PF00106">
    <property type="entry name" value="adh_short"/>
    <property type="match status" value="1"/>
</dbReference>
<reference evidence="4 5" key="1">
    <citation type="journal article" date="2024" name="IMA Fungus">
        <title>IMA Genome - F19 : A genome assembly and annotation guide to empower mycologists, including annotated draft genome sequences of Ceratocystis pirilliformis, Diaporthe australafricana, Fusarium ophioides, Paecilomyces lecythidis, and Sporothrix stenoceras.</title>
        <authorList>
            <person name="Aylward J."/>
            <person name="Wilson A.M."/>
            <person name="Visagie C.M."/>
            <person name="Spraker J."/>
            <person name="Barnes I."/>
            <person name="Buitendag C."/>
            <person name="Ceriani C."/>
            <person name="Del Mar Angel L."/>
            <person name="du Plessis D."/>
            <person name="Fuchs T."/>
            <person name="Gasser K."/>
            <person name="Kramer D."/>
            <person name="Li W."/>
            <person name="Munsamy K."/>
            <person name="Piso A."/>
            <person name="Price J.L."/>
            <person name="Sonnekus B."/>
            <person name="Thomas C."/>
            <person name="van der Nest A."/>
            <person name="van Dijk A."/>
            <person name="van Heerden A."/>
            <person name="van Vuuren N."/>
            <person name="Yilmaz N."/>
            <person name="Duong T.A."/>
            <person name="van der Merwe N.A."/>
            <person name="Wingfield M.J."/>
            <person name="Wingfield B.D."/>
        </authorList>
    </citation>
    <scope>NUCLEOTIDE SEQUENCE [LARGE SCALE GENOMIC DNA]</scope>
    <source>
        <strain evidence="4 5">CMW 18167</strain>
    </source>
</reference>
<comment type="caution">
    <text evidence="4">The sequence shown here is derived from an EMBL/GenBank/DDBJ whole genome shotgun (WGS) entry which is preliminary data.</text>
</comment>
<protein>
    <submittedName>
        <fullName evidence="4">Uncharacterized protein</fullName>
    </submittedName>
</protein>
<evidence type="ECO:0000313" key="5">
    <source>
        <dbReference type="Proteomes" id="UP001583193"/>
    </source>
</evidence>
<dbReference type="InterPro" id="IPR002347">
    <property type="entry name" value="SDR_fam"/>
</dbReference>
<dbReference type="PANTHER" id="PTHR44229:SF4">
    <property type="entry name" value="15-HYDROXYPROSTAGLANDIN DEHYDROGENASE [NAD(+)]"/>
    <property type="match status" value="1"/>
</dbReference>
<dbReference type="PROSITE" id="PS00061">
    <property type="entry name" value="ADH_SHORT"/>
    <property type="match status" value="1"/>
</dbReference>
<organism evidence="4 5">
    <name type="scientific">Paecilomyces lecythidis</name>
    <dbReference type="NCBI Taxonomy" id="3004212"/>
    <lineage>
        <taxon>Eukaryota</taxon>
        <taxon>Fungi</taxon>
        <taxon>Dikarya</taxon>
        <taxon>Ascomycota</taxon>
        <taxon>Pezizomycotina</taxon>
        <taxon>Eurotiomycetes</taxon>
        <taxon>Eurotiomycetidae</taxon>
        <taxon>Eurotiales</taxon>
        <taxon>Thermoascaceae</taxon>
        <taxon>Paecilomyces</taxon>
    </lineage>
</organism>
<keyword evidence="2" id="KW-0521">NADP</keyword>
<comment type="similarity">
    <text evidence="1">Belongs to the short-chain dehydrogenases/reductases (SDR) family.</text>
</comment>
<evidence type="ECO:0000256" key="2">
    <source>
        <dbReference type="ARBA" id="ARBA00022857"/>
    </source>
</evidence>
<name>A0ABR3XRH5_9EURO</name>
<proteinExistence type="inferred from homology"/>
<sequence length="310" mass="34147">MTVVPVYTGEYRVEKGAGYDASNLKGSSVIVTGGASGIGEEMTKAFVEAGAFVTIGDFNVENGERVAKQYSSEQVTFVPTNVTVWEDQVNLFKTAIDRSPSRSLDIVVSNAGISGKDPVWWDESEFDGEPIEPDLKILKTNLHGCLYTSKLALHYLTRQPNDPNKDRCLILMSSIAGYCEQPGAPTYGASKHGIRGVMQSLRRTIHTRDMRVNLLAPWYIQTPALPKASAEMLTSKGVKFALASDAAKATIHIASDRKLNGRCLTIVPRDEDPRGYMDMEHDDFPEGDFAAEWQKTMIIASHRAVSKDRQ</sequence>
<dbReference type="InterPro" id="IPR020904">
    <property type="entry name" value="Sc_DH/Rdtase_CS"/>
</dbReference>
<keyword evidence="3" id="KW-0560">Oxidoreductase</keyword>
<dbReference type="SUPFAM" id="SSF51735">
    <property type="entry name" value="NAD(P)-binding Rossmann-fold domains"/>
    <property type="match status" value="1"/>
</dbReference>
<dbReference type="InterPro" id="IPR036291">
    <property type="entry name" value="NAD(P)-bd_dom_sf"/>
</dbReference>
<dbReference type="PANTHER" id="PTHR44229">
    <property type="entry name" value="15-HYDROXYPROSTAGLANDIN DEHYDROGENASE [NAD(+)]"/>
    <property type="match status" value="1"/>
</dbReference>